<name>A0A328P9D3_9EURY</name>
<keyword evidence="3" id="KW-1185">Reference proteome</keyword>
<dbReference type="RefSeq" id="WP_112093865.1">
    <property type="nucleotide sequence ID" value="NZ_QLOE01000004.1"/>
</dbReference>
<dbReference type="AlphaFoldDB" id="A0A328P9D3"/>
<dbReference type="PIRSF" id="PIRSF004897">
    <property type="entry name" value="UCP004897_ACT"/>
    <property type="match status" value="1"/>
</dbReference>
<dbReference type="OrthoDB" id="30884at2157"/>
<reference evidence="2 3" key="1">
    <citation type="submission" date="2018-06" db="EMBL/GenBank/DDBJ databases">
        <title>Draft genome sequence of hyperthermophilic methanogen Methanothermobacter tenebrarum sp. MCM-B 1447.</title>
        <authorList>
            <person name="Pore S.D."/>
            <person name="Dagar S."/>
            <person name="Dhakephalkar P.K."/>
        </authorList>
    </citation>
    <scope>NUCLEOTIDE SEQUENCE [LARGE SCALE GENOMIC DNA]</scope>
    <source>
        <strain evidence="2 3">MCM B 1447</strain>
    </source>
</reference>
<dbReference type="PROSITE" id="PS51671">
    <property type="entry name" value="ACT"/>
    <property type="match status" value="1"/>
</dbReference>
<evidence type="ECO:0000259" key="1">
    <source>
        <dbReference type="PROSITE" id="PS51671"/>
    </source>
</evidence>
<dbReference type="InterPro" id="IPR045865">
    <property type="entry name" value="ACT-like_dom_sf"/>
</dbReference>
<organism evidence="2 3">
    <name type="scientific">Methanothermobacter tenebrarum</name>
    <dbReference type="NCBI Taxonomy" id="680118"/>
    <lineage>
        <taxon>Archaea</taxon>
        <taxon>Methanobacteriati</taxon>
        <taxon>Methanobacteriota</taxon>
        <taxon>Methanomada group</taxon>
        <taxon>Methanobacteria</taxon>
        <taxon>Methanobacteriales</taxon>
        <taxon>Methanobacteriaceae</taxon>
        <taxon>Methanothermobacter</taxon>
    </lineage>
</organism>
<comment type="caution">
    <text evidence="2">The sequence shown here is derived from an EMBL/GenBank/DDBJ whole genome shotgun (WGS) entry which is preliminary data.</text>
</comment>
<dbReference type="InterPro" id="IPR002912">
    <property type="entry name" value="ACT_dom"/>
</dbReference>
<accession>A0A328P9D3</accession>
<evidence type="ECO:0000313" key="3">
    <source>
        <dbReference type="Proteomes" id="UP000249782"/>
    </source>
</evidence>
<dbReference type="Gene3D" id="3.30.70.260">
    <property type="match status" value="1"/>
</dbReference>
<evidence type="ECO:0000313" key="2">
    <source>
        <dbReference type="EMBL" id="RAO79178.1"/>
    </source>
</evidence>
<dbReference type="SUPFAM" id="SSF55021">
    <property type="entry name" value="ACT-like"/>
    <property type="match status" value="1"/>
</dbReference>
<dbReference type="EMBL" id="QLOE01000004">
    <property type="protein sequence ID" value="RAO79178.1"/>
    <property type="molecule type" value="Genomic_DNA"/>
</dbReference>
<dbReference type="Proteomes" id="UP000249782">
    <property type="component" value="Unassembled WGS sequence"/>
</dbReference>
<dbReference type="InterPro" id="IPR014424">
    <property type="entry name" value="UCP004897_ACT"/>
</dbReference>
<gene>
    <name evidence="2" type="ORF">DPC56_04460</name>
</gene>
<sequence length="167" mass="18420">MWEKIKHKFQKYPARINVAKKIVELGLRVGPNGKIYCGDVEISDMALARAANVDRRTIRATTQVILQDKDLKKIFESIIPAGALLKETAKNLELGVVEIEANANNPGILAKAATLIASKGISIRQAHASDPELEENPKLTIITEKPIPGDLLKKFLKIEGVKRVSIY</sequence>
<proteinExistence type="predicted"/>
<feature type="domain" description="ACT" evidence="1">
    <location>
        <begin position="97"/>
        <end position="167"/>
    </location>
</feature>
<protein>
    <submittedName>
        <fullName evidence="2">Amino acid-binding protein</fullName>
    </submittedName>
</protein>